<dbReference type="eggNOG" id="KOG1863">
    <property type="taxonomic scope" value="Eukaryota"/>
</dbReference>
<dbReference type="InterPro" id="IPR050164">
    <property type="entry name" value="Peptidase_C19"/>
</dbReference>
<keyword evidence="4" id="KW-1185">Reference proteome</keyword>
<dbReference type="Proteomes" id="UP000007014">
    <property type="component" value="Chromosome 3"/>
</dbReference>
<dbReference type="InterPro" id="IPR018200">
    <property type="entry name" value="USP_CS"/>
</dbReference>
<keyword evidence="3" id="KW-0378">Hydrolase</keyword>
<feature type="region of interest" description="Disordered" evidence="1">
    <location>
        <begin position="1"/>
        <end position="38"/>
    </location>
</feature>
<organism evidence="3 4">
    <name type="scientific">Cyanidioschyzon merolae (strain NIES-3377 / 10D)</name>
    <name type="common">Unicellular red alga</name>
    <dbReference type="NCBI Taxonomy" id="280699"/>
    <lineage>
        <taxon>Eukaryota</taxon>
        <taxon>Rhodophyta</taxon>
        <taxon>Bangiophyceae</taxon>
        <taxon>Cyanidiales</taxon>
        <taxon>Cyanidiaceae</taxon>
        <taxon>Cyanidioschyzon</taxon>
    </lineage>
</organism>
<dbReference type="PANTHER" id="PTHR24006">
    <property type="entry name" value="UBIQUITIN CARBOXYL-TERMINAL HYDROLASE"/>
    <property type="match status" value="1"/>
</dbReference>
<feature type="region of interest" description="Disordered" evidence="1">
    <location>
        <begin position="981"/>
        <end position="1025"/>
    </location>
</feature>
<feature type="region of interest" description="Disordered" evidence="1">
    <location>
        <begin position="369"/>
        <end position="391"/>
    </location>
</feature>
<dbReference type="InterPro" id="IPR028889">
    <property type="entry name" value="USP"/>
</dbReference>
<evidence type="ECO:0000313" key="4">
    <source>
        <dbReference type="Proteomes" id="UP000007014"/>
    </source>
</evidence>
<reference evidence="3 4" key="1">
    <citation type="journal article" date="2004" name="Nature">
        <title>Genome sequence of the ultrasmall unicellular red alga Cyanidioschyzon merolae 10D.</title>
        <authorList>
            <person name="Matsuzaki M."/>
            <person name="Misumi O."/>
            <person name="Shin-i T."/>
            <person name="Maruyama S."/>
            <person name="Takahara M."/>
            <person name="Miyagishima S."/>
            <person name="Mori T."/>
            <person name="Nishida K."/>
            <person name="Yagisawa F."/>
            <person name="Nishida K."/>
            <person name="Yoshida Y."/>
            <person name="Nishimura Y."/>
            <person name="Nakao S."/>
            <person name="Kobayashi T."/>
            <person name="Momoyama Y."/>
            <person name="Higashiyama T."/>
            <person name="Minoda A."/>
            <person name="Sano M."/>
            <person name="Nomoto H."/>
            <person name="Oishi K."/>
            <person name="Hayashi H."/>
            <person name="Ohta F."/>
            <person name="Nishizaka S."/>
            <person name="Haga S."/>
            <person name="Miura S."/>
            <person name="Morishita T."/>
            <person name="Kabeya Y."/>
            <person name="Terasawa K."/>
            <person name="Suzuki Y."/>
            <person name="Ishii Y."/>
            <person name="Asakawa S."/>
            <person name="Takano H."/>
            <person name="Ohta N."/>
            <person name="Kuroiwa H."/>
            <person name="Tanaka K."/>
            <person name="Shimizu N."/>
            <person name="Sugano S."/>
            <person name="Sato N."/>
            <person name="Nozaki H."/>
            <person name="Ogasawara N."/>
            <person name="Kohara Y."/>
            <person name="Kuroiwa T."/>
        </authorList>
    </citation>
    <scope>NUCLEOTIDE SEQUENCE [LARGE SCALE GENOMIC DNA]</scope>
    <source>
        <strain evidence="3 4">10D</strain>
    </source>
</reference>
<dbReference type="PROSITE" id="PS50330">
    <property type="entry name" value="UIM"/>
    <property type="match status" value="1"/>
</dbReference>
<dbReference type="SMART" id="SM00726">
    <property type="entry name" value="UIM"/>
    <property type="match status" value="2"/>
</dbReference>
<feature type="compositionally biased region" description="Polar residues" evidence="1">
    <location>
        <begin position="462"/>
        <end position="474"/>
    </location>
</feature>
<dbReference type="GO" id="GO:0006508">
    <property type="term" value="P:proteolysis"/>
    <property type="evidence" value="ECO:0007669"/>
    <property type="project" value="UniProtKB-KW"/>
</dbReference>
<dbReference type="RefSeq" id="XP_005535295.1">
    <property type="nucleotide sequence ID" value="XM_005535238.1"/>
</dbReference>
<feature type="region of interest" description="Disordered" evidence="1">
    <location>
        <begin position="82"/>
        <end position="125"/>
    </location>
</feature>
<dbReference type="Gene3D" id="3.90.70.10">
    <property type="entry name" value="Cysteine proteinases"/>
    <property type="match status" value="1"/>
</dbReference>
<dbReference type="KEGG" id="cme:CYME_CMC070C"/>
<dbReference type="GO" id="GO:0004843">
    <property type="term" value="F:cysteine-type deubiquitinase activity"/>
    <property type="evidence" value="ECO:0007669"/>
    <property type="project" value="InterPro"/>
</dbReference>
<dbReference type="Pfam" id="PF02809">
    <property type="entry name" value="UIM"/>
    <property type="match status" value="2"/>
</dbReference>
<evidence type="ECO:0000256" key="1">
    <source>
        <dbReference type="SAM" id="MobiDB-lite"/>
    </source>
</evidence>
<dbReference type="AlphaFoldDB" id="M1V6K2"/>
<dbReference type="InterPro" id="IPR003903">
    <property type="entry name" value="UIM_dom"/>
</dbReference>
<dbReference type="InterPro" id="IPR001394">
    <property type="entry name" value="Peptidase_C19_UCH"/>
</dbReference>
<dbReference type="GeneID" id="16992513"/>
<protein>
    <submittedName>
        <fullName evidence="3">Similar to ubiquitin-specific processing protease Ubp2p</fullName>
    </submittedName>
</protein>
<reference evidence="3 4" key="2">
    <citation type="journal article" date="2007" name="BMC Biol.">
        <title>A 100%-complete sequence reveals unusually simple genomic features in the hot-spring red alga Cyanidioschyzon merolae.</title>
        <authorList>
            <person name="Nozaki H."/>
            <person name="Takano H."/>
            <person name="Misumi O."/>
            <person name="Terasawa K."/>
            <person name="Matsuzaki M."/>
            <person name="Maruyama S."/>
            <person name="Nishida K."/>
            <person name="Yagisawa F."/>
            <person name="Yoshida Y."/>
            <person name="Fujiwara T."/>
            <person name="Takio S."/>
            <person name="Tamura K."/>
            <person name="Chung S.J."/>
            <person name="Nakamura S."/>
            <person name="Kuroiwa H."/>
            <person name="Tanaka K."/>
            <person name="Sato N."/>
            <person name="Kuroiwa T."/>
        </authorList>
    </citation>
    <scope>NUCLEOTIDE SEQUENCE [LARGE SCALE GENOMIC DNA]</scope>
    <source>
        <strain evidence="3 4">10D</strain>
    </source>
</reference>
<evidence type="ECO:0000313" key="3">
    <source>
        <dbReference type="EMBL" id="BAM79009.1"/>
    </source>
</evidence>
<name>M1V6K2_CYAM1</name>
<dbReference type="GO" id="GO:0005634">
    <property type="term" value="C:nucleus"/>
    <property type="evidence" value="ECO:0007669"/>
    <property type="project" value="TreeGrafter"/>
</dbReference>
<dbReference type="EMBL" id="AP006485">
    <property type="protein sequence ID" value="BAM79009.1"/>
    <property type="molecule type" value="Genomic_DNA"/>
</dbReference>
<feature type="region of interest" description="Disordered" evidence="1">
    <location>
        <begin position="143"/>
        <end position="170"/>
    </location>
</feature>
<dbReference type="OrthoDB" id="2420415at2759"/>
<dbReference type="PROSITE" id="PS50235">
    <property type="entry name" value="USP_3"/>
    <property type="match status" value="1"/>
</dbReference>
<dbReference type="Pfam" id="PF00443">
    <property type="entry name" value="UCH"/>
    <property type="match status" value="1"/>
</dbReference>
<proteinExistence type="predicted"/>
<accession>M1V6K2</accession>
<evidence type="ECO:0000259" key="2">
    <source>
        <dbReference type="PROSITE" id="PS50235"/>
    </source>
</evidence>
<dbReference type="SUPFAM" id="SSF54001">
    <property type="entry name" value="Cysteine proteinases"/>
    <property type="match status" value="1"/>
</dbReference>
<feature type="compositionally biased region" description="Low complexity" evidence="1">
    <location>
        <begin position="83"/>
        <end position="92"/>
    </location>
</feature>
<feature type="domain" description="USP" evidence="2">
    <location>
        <begin position="221"/>
        <end position="718"/>
    </location>
</feature>
<keyword evidence="3" id="KW-0645">Protease</keyword>
<feature type="region of interest" description="Disordered" evidence="1">
    <location>
        <begin position="452"/>
        <end position="480"/>
    </location>
</feature>
<gene>
    <name evidence="3" type="ORF">CYME_CMC070C</name>
</gene>
<dbReference type="PROSITE" id="PS00973">
    <property type="entry name" value="USP_2"/>
    <property type="match status" value="1"/>
</dbReference>
<sequence>MRNIFAKTRSENSSQRNSSANVRDRPTAVRETGSSQTKRMEVWKLAAELGFTDAQVAVALKHGCHSTEQILDYILTHKIRPDGSSAGPAAGAQRTSPEPNSGLPPPADRHRDQKEGTNDPNNTEQAELQRAIELSRREYLRPRDALASSTENAVSKPVGSQAPTAESPLALASDTELQRAIEASLEEERKARQRFELSLFRPSEASLDPNTVVRVSPMEPIGLCNVGNTCYLNSLLQVYYHTPSFVRRVFSWREDRVDTEKTPPKAIDVVRELQRLFAYLLLSERRYADPTGFLYALAETLNSAALDLGAQHDLSEFNETFLRSIEAALQTVDNTEPLQRTFTHSFVQELHCRVMEGAHQVAMAVEMNPQCSSDGSGTHGAPQSPGASDTPALDAMLERLSGLQSATWRLADRVEGTTSALILDVASGNCRDLYAALDEYVLADVEYQPEKLTPGTPIHADSNPSDTQASTSGITTAPTTNTRTATKSVWFQTLAPVLFIYLQRLRFNQETHMPEKVNDFFDFAETIYLDRYLERNREAALLARLQDAQYCREYAQLEQELQRLLHLPGLQEPSDVVYEAVLERLRALDPGNSSHPPVVVDQSETAHREQALESLSYVYVTEKQQRERLETRMACLAEEMVQNFASLSNEAYRLQAVLVHEGAPEAGHYFVFIRSTRAGDWYEFNDQRVRRVSWEHVHSVGRGGPGTASAYALLYRREEHGEASQLPSIEEAKRLLPASLVAEIAANNAVLREEVEREKLRPVVESISERLRQPEKDETFLERPEWLCLHQGQVADAVLLATCHVYSDQTQGVDLFTALRKHRALRTHTNDETAGNTEANEPVLPPTKASASTFLGAMKSAASGPFSDDIRELATRLECADNETLNQLENAYTRAQQTYRVTILALMLTGIAAECIRESSWRDAASAITSIYDKASAGISYAGLTASLRNCVEQLVSQTKTSDPELSNWFAHEYLPEKALEKEPADNSTPTSTPAPASGAAPGSEIERCSRRTAPQRPRLPPCDERMVSARISAFGSQEAAVRWYDGLVRGLGSPQR</sequence>
<feature type="compositionally biased region" description="Polar residues" evidence="1">
    <location>
        <begin position="11"/>
        <end position="21"/>
    </location>
</feature>
<feature type="compositionally biased region" description="Low complexity" evidence="1">
    <location>
        <begin position="988"/>
        <end position="1004"/>
    </location>
</feature>
<dbReference type="PROSITE" id="PS00972">
    <property type="entry name" value="USP_1"/>
    <property type="match status" value="1"/>
</dbReference>
<dbReference type="GO" id="GO:0016579">
    <property type="term" value="P:protein deubiquitination"/>
    <property type="evidence" value="ECO:0007669"/>
    <property type="project" value="InterPro"/>
</dbReference>
<feature type="compositionally biased region" description="Basic and acidic residues" evidence="1">
    <location>
        <begin position="107"/>
        <end position="117"/>
    </location>
</feature>
<dbReference type="InterPro" id="IPR038765">
    <property type="entry name" value="Papain-like_cys_pep_sf"/>
</dbReference>
<dbReference type="GO" id="GO:0005829">
    <property type="term" value="C:cytosol"/>
    <property type="evidence" value="ECO:0007669"/>
    <property type="project" value="TreeGrafter"/>
</dbReference>
<dbReference type="STRING" id="280699.M1V6K2"/>
<dbReference type="Gene3D" id="6.10.140.100">
    <property type="match status" value="1"/>
</dbReference>